<organism evidence="1 2">
    <name type="scientific">Solanum tuberosum</name>
    <name type="common">Potato</name>
    <dbReference type="NCBI Taxonomy" id="4113"/>
    <lineage>
        <taxon>Eukaryota</taxon>
        <taxon>Viridiplantae</taxon>
        <taxon>Streptophyta</taxon>
        <taxon>Embryophyta</taxon>
        <taxon>Tracheophyta</taxon>
        <taxon>Spermatophyta</taxon>
        <taxon>Magnoliopsida</taxon>
        <taxon>eudicotyledons</taxon>
        <taxon>Gunneridae</taxon>
        <taxon>Pentapetalae</taxon>
        <taxon>asterids</taxon>
        <taxon>lamiids</taxon>
        <taxon>Solanales</taxon>
        <taxon>Solanaceae</taxon>
        <taxon>Solanoideae</taxon>
        <taxon>Solaneae</taxon>
        <taxon>Solanum</taxon>
    </lineage>
</organism>
<dbReference type="Gramene" id="PGSC0003DMT400054955">
    <property type="protein sequence ID" value="PGSC0003DMT400054955"/>
    <property type="gene ID" value="PGSC0003DMG400021330"/>
</dbReference>
<reference evidence="2" key="1">
    <citation type="journal article" date="2011" name="Nature">
        <title>Genome sequence and analysis of the tuber crop potato.</title>
        <authorList>
            <consortium name="The Potato Genome Sequencing Consortium"/>
        </authorList>
    </citation>
    <scope>NUCLEOTIDE SEQUENCE [LARGE SCALE GENOMIC DNA]</scope>
    <source>
        <strain evidence="2">cv. DM1-3 516 R44</strain>
    </source>
</reference>
<reference evidence="1" key="2">
    <citation type="submission" date="2015-06" db="UniProtKB">
        <authorList>
            <consortium name="EnsemblPlants"/>
        </authorList>
    </citation>
    <scope>IDENTIFICATION</scope>
    <source>
        <strain evidence="1">DM1-3 516 R44</strain>
    </source>
</reference>
<dbReference type="EnsemblPlants" id="PGSC0003DMT400054955">
    <property type="protein sequence ID" value="PGSC0003DMT400054955"/>
    <property type="gene ID" value="PGSC0003DMG400021330"/>
</dbReference>
<sequence>MKGGTVSDDIGFTTRVPGVSGVILMSFDSDKSCQPTSFPEAADVVPDELMLTAESEGLQRMDTTSSEELWTIIFSVIA</sequence>
<dbReference type="Proteomes" id="UP000011115">
    <property type="component" value="Unassembled WGS sequence"/>
</dbReference>
<dbReference type="PaxDb" id="4113-PGSC0003DMT400054955"/>
<dbReference type="InParanoid" id="M1BX45"/>
<evidence type="ECO:0000313" key="1">
    <source>
        <dbReference type="EnsemblPlants" id="PGSC0003DMT400054955"/>
    </source>
</evidence>
<protein>
    <submittedName>
        <fullName evidence="1">Uncharacterized protein</fullName>
    </submittedName>
</protein>
<keyword evidence="2" id="KW-1185">Reference proteome</keyword>
<dbReference type="HOGENOM" id="CLU_2626731_0_0_1"/>
<evidence type="ECO:0000313" key="2">
    <source>
        <dbReference type="Proteomes" id="UP000011115"/>
    </source>
</evidence>
<proteinExistence type="predicted"/>
<dbReference type="AlphaFoldDB" id="M1BX45"/>
<accession>M1BX45</accession>
<name>M1BX45_SOLTU</name>